<evidence type="ECO:0000313" key="2">
    <source>
        <dbReference type="Proteomes" id="UP000797356"/>
    </source>
</evidence>
<accession>A0A8K0MWQ9</accession>
<dbReference type="Proteomes" id="UP000797356">
    <property type="component" value="Chromosome 2"/>
</dbReference>
<keyword evidence="2" id="KW-1185">Reference proteome</keyword>
<proteinExistence type="predicted"/>
<gene>
    <name evidence="1" type="ORF">COCNU_02G006010</name>
</gene>
<comment type="caution">
    <text evidence="1">The sequence shown here is derived from an EMBL/GenBank/DDBJ whole genome shotgun (WGS) entry which is preliminary data.</text>
</comment>
<organism evidence="1 2">
    <name type="scientific">Cocos nucifera</name>
    <name type="common">Coconut palm</name>
    <dbReference type="NCBI Taxonomy" id="13894"/>
    <lineage>
        <taxon>Eukaryota</taxon>
        <taxon>Viridiplantae</taxon>
        <taxon>Streptophyta</taxon>
        <taxon>Embryophyta</taxon>
        <taxon>Tracheophyta</taxon>
        <taxon>Spermatophyta</taxon>
        <taxon>Magnoliopsida</taxon>
        <taxon>Liliopsida</taxon>
        <taxon>Arecaceae</taxon>
        <taxon>Arecoideae</taxon>
        <taxon>Cocoseae</taxon>
        <taxon>Attaleinae</taxon>
        <taxon>Cocos</taxon>
    </lineage>
</organism>
<reference evidence="1" key="2">
    <citation type="submission" date="2019-07" db="EMBL/GenBank/DDBJ databases">
        <authorList>
            <person name="Yang Y."/>
            <person name="Bocs S."/>
            <person name="Baudouin L."/>
        </authorList>
    </citation>
    <scope>NUCLEOTIDE SEQUENCE</scope>
    <source>
        <tissue evidence="1">Spear leaf of Hainan Tall coconut</tissue>
    </source>
</reference>
<evidence type="ECO:0000313" key="1">
    <source>
        <dbReference type="EMBL" id="KAG1330633.1"/>
    </source>
</evidence>
<name>A0A8K0MWQ9_COCNU</name>
<sequence length="112" mass="12092">MAREAVHFTPPPSFRLNKKKTTIALSVSPPLEEGRSRVLHRQPSGLSVEVIFQKGLSVAVAEEGRRTLPRLVLVHGFSSAGASMGLAVGRAPTPLLLPRRLRCYAVSLLGQV</sequence>
<reference evidence="1" key="1">
    <citation type="journal article" date="2017" name="Gigascience">
        <title>The genome draft of coconut (Cocos nucifera).</title>
        <authorList>
            <person name="Xiao Y."/>
            <person name="Xu P."/>
            <person name="Fan H."/>
            <person name="Baudouin L."/>
            <person name="Xia W."/>
            <person name="Bocs S."/>
            <person name="Xu J."/>
            <person name="Li Q."/>
            <person name="Guo A."/>
            <person name="Zhou L."/>
            <person name="Li J."/>
            <person name="Wu Y."/>
            <person name="Ma Z."/>
            <person name="Armero A."/>
            <person name="Issali A.E."/>
            <person name="Liu N."/>
            <person name="Peng M."/>
            <person name="Yang Y."/>
        </authorList>
    </citation>
    <scope>NUCLEOTIDE SEQUENCE</scope>
    <source>
        <tissue evidence="1">Spear leaf of Hainan Tall coconut</tissue>
    </source>
</reference>
<dbReference type="AlphaFoldDB" id="A0A8K0MWQ9"/>
<dbReference type="EMBL" id="CM017873">
    <property type="protein sequence ID" value="KAG1330633.1"/>
    <property type="molecule type" value="Genomic_DNA"/>
</dbReference>
<protein>
    <submittedName>
        <fullName evidence="1">Putative pheophorbidase</fullName>
    </submittedName>
</protein>